<dbReference type="GO" id="GO:0035666">
    <property type="term" value="P:TRIF-dependent toll-like receptor signaling pathway"/>
    <property type="evidence" value="ECO:0007669"/>
    <property type="project" value="InterPro"/>
</dbReference>
<comment type="subunit">
    <text evidence="6">Homodimer. Found in a multi-helicase-TICAM1 complex at least composed of DHX36, DDX1, DDX21 and TICAM1.</text>
</comment>
<dbReference type="GO" id="GO:0006954">
    <property type="term" value="P:inflammatory response"/>
    <property type="evidence" value="ECO:0007669"/>
    <property type="project" value="UniProtKB-KW"/>
</dbReference>
<evidence type="ECO:0000256" key="1">
    <source>
        <dbReference type="ARBA" id="ARBA00022490"/>
    </source>
</evidence>
<dbReference type="GO" id="GO:0043123">
    <property type="term" value="P:positive regulation of canonical NF-kappaB signal transduction"/>
    <property type="evidence" value="ECO:0007669"/>
    <property type="project" value="TreeGrafter"/>
</dbReference>
<dbReference type="GO" id="GO:0005776">
    <property type="term" value="C:autophagosome"/>
    <property type="evidence" value="ECO:0007669"/>
    <property type="project" value="UniProtKB-SubCell"/>
</dbReference>
<feature type="region of interest" description="Disordered" evidence="7">
    <location>
        <begin position="648"/>
        <end position="669"/>
    </location>
</feature>
<keyword evidence="6" id="KW-0053">Apoptosis</keyword>
<evidence type="ECO:0000313" key="10">
    <source>
        <dbReference type="RefSeq" id="XP_054837093.1"/>
    </source>
</evidence>
<keyword evidence="2" id="KW-0597">Phosphoprotein</keyword>
<dbReference type="GO" id="GO:0005739">
    <property type="term" value="C:mitochondrion"/>
    <property type="evidence" value="ECO:0007669"/>
    <property type="project" value="UniProtKB-SubCell"/>
</dbReference>
<dbReference type="Gene3D" id="1.25.40.780">
    <property type="match status" value="1"/>
</dbReference>
<dbReference type="Proteomes" id="UP001190640">
    <property type="component" value="Chromosome 5"/>
</dbReference>
<protein>
    <recommendedName>
        <fullName evidence="6">TIR domain-containing adapter molecule 1</fullName>
        <shortName evidence="6">TICAM-1</shortName>
    </recommendedName>
</protein>
<accession>A0AA97L0E3</accession>
<dbReference type="Pfam" id="PF17798">
    <property type="entry name" value="TRIF-NTD"/>
    <property type="match status" value="1"/>
</dbReference>
<keyword evidence="9" id="KW-1185">Reference proteome</keyword>
<gene>
    <name evidence="10" type="primary">TICAM1</name>
</gene>
<feature type="domain" description="TIR" evidence="8">
    <location>
        <begin position="381"/>
        <end position="517"/>
    </location>
</feature>
<sequence>MAESQKAQPSFQHISDLLAQTPQDELILLKHKLNCMRQDTRSCRLLQAMILLTLRREAEAGEILDTLGDDAAAARIRRSPWSSTKVSGRHPLKQDAQVAVAVAQIYALLVEEKLCCPQARDEAYQVAVKAFGASNGVQSAKLSALLTEAQDKCGRGFAAELVSSGFNTLKSDPEKFPRSVPVPINSSLVQLGQPLRSTGTPSSFVSHFEISQSPTVPCLTQEIHHQYGDPEIRELCRSAPREGRTSVVFPSVSGSESPAVQDHPKSHGMEGLQGSHLCPRVPSNKETTLPLEESVSSPVECTEPPYGVPASLQDLKEGTHPNLEAASTPQTDPVAKGCVQTPPEDSSSPSSSPGPKPTSSSRDAPPVTSSSSIDPQGDENQFFMFVIVHADEDESVACRVKELLEDMGVPDGATFCEDFLVPGHNQLACFQNALDNSAFALLLLTENFKSRLCAFQTNMALMNSFTSIVKNNSVIPFVPKESPLRKGEIPSILAGLVALDENSRVFERRVKNTFRQSEFQRKKAVWSTMQQIRHREQQQAYLQMQQHLFALSLQPGYPAQVPIPPTQVGFPGLNHVLPPPPLPFLPTFSMPEGFQPQPGQAFPSPLFPAPLPTSRPPGAPPHLIIQNAQMVQIGDYNQMQVERTNAALGTAEDEIRESQGMGAGSRHGD</sequence>
<dbReference type="PANTHER" id="PTHR47230:SF1">
    <property type="entry name" value="TIR DOMAIN-CONTAINING ADAPTER MOLECULE 1"/>
    <property type="match status" value="1"/>
</dbReference>
<comment type="function">
    <text evidence="6">Involved in innate immunity against invading pathogens. Adapter used by TLR3, TLR4 (through TICAM2) and TLR5 to mediate NF-kappa-B and interferon-regulatory factor (IRF) activation, and to induce apoptosis. Ligand binding to these receptors results in TRIF recruitment through its TIR domain. Distinct protein-interaction motifs allow recruitment of the effector proteins TBK1, TRAF6 and RIPK1, which in turn, lead to the activation of transcription factors IRF3 and IRF7, NF-kappa-B and FADD respectively. Phosphorylation by TBK1 on the pLxIS motif leads to recruitment and subsequent activation of the transcription factor IRF3 to induce expression of type I interferon and exert a potent immunity against invading pathogens. Component of a multi-helicase-TICAM1 complex that acts as a cytoplasmic sensor of viral double-stranded RNA (dsRNA) and plays a role in the activation of a cascade of antiviral responses including the induction of pro-inflammatory cytokines.</text>
</comment>
<dbReference type="GO" id="GO:0045087">
    <property type="term" value="P:innate immune response"/>
    <property type="evidence" value="ECO:0007669"/>
    <property type="project" value="UniProtKB-UniRule"/>
</dbReference>
<evidence type="ECO:0000313" key="9">
    <source>
        <dbReference type="Proteomes" id="UP001190640"/>
    </source>
</evidence>
<dbReference type="AlphaFoldDB" id="A0AA97L0E3"/>
<evidence type="ECO:0000256" key="3">
    <source>
        <dbReference type="ARBA" id="ARBA00022588"/>
    </source>
</evidence>
<proteinExistence type="predicted"/>
<reference evidence="10" key="1">
    <citation type="submission" date="2025-08" db="UniProtKB">
        <authorList>
            <consortium name="RefSeq"/>
        </authorList>
    </citation>
    <scope>IDENTIFICATION</scope>
    <source>
        <tissue evidence="10">Blood</tissue>
    </source>
</reference>
<feature type="region of interest" description="Disordered" evidence="7">
    <location>
        <begin position="247"/>
        <end position="376"/>
    </location>
</feature>
<keyword evidence="6" id="KW-0496">Mitochondrion</keyword>
<dbReference type="RefSeq" id="XP_054837093.1">
    <property type="nucleotide sequence ID" value="XM_054981118.1"/>
</dbReference>
<dbReference type="KEGG" id="emc:129330873"/>
<dbReference type="PROSITE" id="PS50104">
    <property type="entry name" value="TIR"/>
    <property type="match status" value="1"/>
</dbReference>
<evidence type="ECO:0000256" key="4">
    <source>
        <dbReference type="ARBA" id="ARBA00022859"/>
    </source>
</evidence>
<comment type="domain">
    <text evidence="6">The N-terminal region is essential for activation of the IFNB promoter activity.</text>
</comment>
<dbReference type="GeneID" id="129330873"/>
<dbReference type="GO" id="GO:0005768">
    <property type="term" value="C:endosome"/>
    <property type="evidence" value="ECO:0007669"/>
    <property type="project" value="TreeGrafter"/>
</dbReference>
<keyword evidence="5 6" id="KW-0395">Inflammatory response</keyword>
<keyword evidence="3 6" id="KW-0399">Innate immunity</keyword>
<organism evidence="9 10">
    <name type="scientific">Eublepharis macularius</name>
    <name type="common">Leopard gecko</name>
    <name type="synonym">Cyrtodactylus macularius</name>
    <dbReference type="NCBI Taxonomy" id="481883"/>
    <lineage>
        <taxon>Eukaryota</taxon>
        <taxon>Metazoa</taxon>
        <taxon>Chordata</taxon>
        <taxon>Craniata</taxon>
        <taxon>Vertebrata</taxon>
        <taxon>Euteleostomi</taxon>
        <taxon>Lepidosauria</taxon>
        <taxon>Squamata</taxon>
        <taxon>Bifurcata</taxon>
        <taxon>Gekkota</taxon>
        <taxon>Eublepharidae</taxon>
        <taxon>Eublepharinae</taxon>
        <taxon>Eublepharis</taxon>
    </lineage>
</organism>
<dbReference type="GO" id="GO:0043330">
    <property type="term" value="P:response to exogenous dsRNA"/>
    <property type="evidence" value="ECO:0007669"/>
    <property type="project" value="UniProtKB-UniRule"/>
</dbReference>
<name>A0AA97L0E3_EUBMA</name>
<dbReference type="InterPro" id="IPR000157">
    <property type="entry name" value="TIR_dom"/>
</dbReference>
<dbReference type="CTD" id="148022"/>
<evidence type="ECO:0000256" key="2">
    <source>
        <dbReference type="ARBA" id="ARBA00022553"/>
    </source>
</evidence>
<dbReference type="InterPro" id="IPR035897">
    <property type="entry name" value="Toll_tir_struct_dom_sf"/>
</dbReference>
<evidence type="ECO:0000256" key="7">
    <source>
        <dbReference type="SAM" id="MobiDB-lite"/>
    </source>
</evidence>
<evidence type="ECO:0000259" key="8">
    <source>
        <dbReference type="PROSITE" id="PS50104"/>
    </source>
</evidence>
<dbReference type="Pfam" id="PF12721">
    <property type="entry name" value="RHIM"/>
    <property type="match status" value="1"/>
</dbReference>
<keyword evidence="4 6" id="KW-0391">Immunity</keyword>
<dbReference type="PANTHER" id="PTHR47230">
    <property type="entry name" value="TIR DOMAIN-CONTAINING ADAPTER MOLECULE 1"/>
    <property type="match status" value="1"/>
</dbReference>
<dbReference type="InterPro" id="IPR025735">
    <property type="entry name" value="RHIM"/>
</dbReference>
<feature type="compositionally biased region" description="Low complexity" evidence="7">
    <location>
        <begin position="342"/>
        <end position="361"/>
    </location>
</feature>
<keyword evidence="6" id="KW-0968">Cytoplasmic vesicle</keyword>
<dbReference type="GO" id="GO:0005829">
    <property type="term" value="C:cytosol"/>
    <property type="evidence" value="ECO:0007669"/>
    <property type="project" value="UniProtKB-SubCell"/>
</dbReference>
<dbReference type="GO" id="GO:0035591">
    <property type="term" value="F:signaling adaptor activity"/>
    <property type="evidence" value="ECO:0007669"/>
    <property type="project" value="TreeGrafter"/>
</dbReference>
<dbReference type="SUPFAM" id="SSF52200">
    <property type="entry name" value="Toll/Interleukin receptor TIR domain"/>
    <property type="match status" value="1"/>
</dbReference>
<dbReference type="GO" id="GO:0006915">
    <property type="term" value="P:apoptotic process"/>
    <property type="evidence" value="ECO:0007669"/>
    <property type="project" value="UniProtKB-KW"/>
</dbReference>
<keyword evidence="1 6" id="KW-0963">Cytoplasm</keyword>
<dbReference type="GO" id="GO:0032481">
    <property type="term" value="P:positive regulation of type I interferon production"/>
    <property type="evidence" value="ECO:0007669"/>
    <property type="project" value="TreeGrafter"/>
</dbReference>
<dbReference type="GO" id="GO:0051607">
    <property type="term" value="P:defense response to virus"/>
    <property type="evidence" value="ECO:0007669"/>
    <property type="project" value="UniProtKB-UniRule"/>
</dbReference>
<evidence type="ECO:0000256" key="5">
    <source>
        <dbReference type="ARBA" id="ARBA00023198"/>
    </source>
</evidence>
<comment type="subcellular location">
    <subcellularLocation>
        <location evidence="6">Cytoplasmic vesicle</location>
        <location evidence="6">Autophagosome</location>
    </subcellularLocation>
    <subcellularLocation>
        <location evidence="6">Cytoplasm</location>
        <location evidence="6">Cytosol</location>
    </subcellularLocation>
    <subcellularLocation>
        <location evidence="6">Mitochondrion</location>
    </subcellularLocation>
</comment>
<dbReference type="InterPro" id="IPR046946">
    <property type="entry name" value="TCAM1/2"/>
</dbReference>
<evidence type="ECO:0000256" key="6">
    <source>
        <dbReference type="PIRNR" id="PIRNR037744"/>
    </source>
</evidence>
<dbReference type="InterPro" id="IPR040886">
    <property type="entry name" value="TRIF_N"/>
</dbReference>
<dbReference type="Gene3D" id="3.40.50.10140">
    <property type="entry name" value="Toll/interleukin-1 receptor homology (TIR) domain"/>
    <property type="match status" value="1"/>
</dbReference>